<evidence type="ECO:0000259" key="2">
    <source>
        <dbReference type="PROSITE" id="PS50172"/>
    </source>
</evidence>
<feature type="compositionally biased region" description="Basic residues" evidence="1">
    <location>
        <begin position="791"/>
        <end position="800"/>
    </location>
</feature>
<feature type="compositionally biased region" description="Pro residues" evidence="1">
    <location>
        <begin position="1160"/>
        <end position="1178"/>
    </location>
</feature>
<dbReference type="PANTHER" id="PTHR47667:SF1">
    <property type="entry name" value="REGULATOR OF TY1 TRANSPOSITION PROTEIN 107"/>
    <property type="match status" value="1"/>
</dbReference>
<feature type="compositionally biased region" description="Low complexity" evidence="1">
    <location>
        <begin position="841"/>
        <end position="850"/>
    </location>
</feature>
<dbReference type="OrthoDB" id="342264at2759"/>
<feature type="region of interest" description="Disordered" evidence="1">
    <location>
        <begin position="226"/>
        <end position="245"/>
    </location>
</feature>
<dbReference type="GO" id="GO:1990683">
    <property type="term" value="P:DNA double-strand break attachment to nuclear envelope"/>
    <property type="evidence" value="ECO:0007669"/>
    <property type="project" value="TreeGrafter"/>
</dbReference>
<dbReference type="Gene3D" id="3.40.50.10190">
    <property type="entry name" value="BRCT domain"/>
    <property type="match status" value="3"/>
</dbReference>
<feature type="compositionally biased region" description="Basic and acidic residues" evidence="1">
    <location>
        <begin position="721"/>
        <end position="730"/>
    </location>
</feature>
<dbReference type="EMBL" id="JABCKI010000185">
    <property type="protein sequence ID" value="KAG5651886.1"/>
    <property type="molecule type" value="Genomic_DNA"/>
</dbReference>
<feature type="compositionally biased region" description="Basic and acidic residues" evidence="1">
    <location>
        <begin position="466"/>
        <end position="475"/>
    </location>
</feature>
<feature type="region of interest" description="Disordered" evidence="1">
    <location>
        <begin position="466"/>
        <end position="519"/>
    </location>
</feature>
<feature type="domain" description="BRCT" evidence="2">
    <location>
        <begin position="1"/>
        <end position="77"/>
    </location>
</feature>
<evidence type="ECO:0000313" key="4">
    <source>
        <dbReference type="Proteomes" id="UP000717328"/>
    </source>
</evidence>
<reference evidence="3" key="1">
    <citation type="submission" date="2021-02" db="EMBL/GenBank/DDBJ databases">
        <authorList>
            <person name="Nieuwenhuis M."/>
            <person name="Van De Peppel L.J.J."/>
        </authorList>
    </citation>
    <scope>NUCLEOTIDE SEQUENCE</scope>
    <source>
        <strain evidence="3">D49</strain>
    </source>
</reference>
<dbReference type="Pfam" id="PF16770">
    <property type="entry name" value="RTT107_BRCT_5"/>
    <property type="match status" value="1"/>
</dbReference>
<feature type="compositionally biased region" description="Basic and acidic residues" evidence="1">
    <location>
        <begin position="599"/>
        <end position="613"/>
    </location>
</feature>
<sequence length="1514" mass="165081">MHLFDGVRYLLSPSLPEQRALDLSQALENDGAVRVNSLDDPSLTHIITNTNRFERWQDVAEREEAKTLHVVTTRMLLCRPSDDFLGRRRLRGRGASHALTRVAQLIAPQLPTQDLEVLSAGIEGLGGQWRTGLTKDVTHLFVVAPTSDKYTTALHFQEHTRVKILLPHWFDDSVRLGLPTLDTKPYEWPDPPLLRGPLAGTQQTDKRPPVRRLDAEKKALFRTSEVWEPGAPLPDGNPGSQSSASGIMVSPGKGKNVWQGRRVLLGRSLALTGARHEAVEAEIRRAGGEIVPCAGGREEEAQAVEQCDVYVTRYRCGKAYVQAVRKGKTIGTLPWVFYVHSTGVLSRPMDQLLWYPIPKRTIDGFTAHEITVTNYTGQSREYIKKLITAMGATFTPSMSGKNTVLIAAEIKGTKTTKAASWSIPIVNHLWLEDCFIKWRNLTVATQKYISFPATMDLSMRLGERGVGREVEKELKEEDLEALEMEDEMDENENEMEQEKLPEPELKRAPAPGTQNSARDAREVEEFVGAGMDVDGDVPMQMQAEPAGTEHPAPAEELPQEIQMAVDQEEAPAEPDNEQDEPPAPSKPSPTPRSSNGKTLAERMQDKGKGESAAKTRVKPRSKGRPAKADVDNRSATPEIRATRRKSGQLQVTPVAQKRGRGRAASVGSTSNDEHVEVVQQSGKSTGTGTGTGRKLVRRLGDRNESWVLDAVVVTPLKGLLKEARDDEREAQSQSQRAEQRQKRALKKSPSKTVLSDDDEDGESEIEVVAIKKSRKMVDEDEEMEVVEVVSRKGKQPARKKMVSDDDEMEVEVKKGKRKSIGKKPDISDEDVEPVKSKGRKNAAASTSTAKPKSKSKSKVRAVSEDESEPEVEDEDDMPVIMSVSKGKGKAERPKPTPVRKEKKVATPPVSEDDEEPPPPPAKKTPLKTYSKRGRNKAPRPASEDEEEDDHDHSPPPTRRNTSKSQASKRKAPALPVSDDEEEEDALPSPKKTTPAAKPRLSSSKKATKAPVQLLSDEDDDTTPPPLVVSPPKKTKAPPASKAKKSSKPKQPVSDEDEGESDGSPPAPPPKKKATTTARPRGRQSGAANAEPAATPQRTVSVLLPNMTLSTKKPAANGTKDATSTPLTRTESIRATAGERASTSRPSAAVPSSSKPKAKPKPAPAPPPAPAPASSPPPTSVADDDSSVVISGRSRRTAAAKATQRLHEEIMPDVMNYQQEMKKGRKSVGGGVSLTALPPATAPAPVASGSGAGKKRLPAGDDAGEGERDVKRRKMSLTQGDKKGKGKATVEEMSEDEEPVKSSKAKGKRKATEDDEDEVQEVLSAKPDGKARKSAKTEDLNARFDDSFYRINITKADFPFSVGSKKVTSNVRLMTTQVALSDDVVRALTKLGVKITTRPAECTHLLAPHLVRTEKFICALAHAAFILTEKWATESAAAKKLLDEEKYLLRDEANEKKFDFVLADALARAKKLGGTLFAKKVFYITPKVSVDIKLLRNVVTACGGQVRRTALRGSR</sequence>
<dbReference type="PANTHER" id="PTHR47667">
    <property type="entry name" value="REGULATOR OF TY1 TRANSPOSITION PROTEIN 107"/>
    <property type="match status" value="1"/>
</dbReference>
<feature type="domain" description="BRCT" evidence="2">
    <location>
        <begin position="1381"/>
        <end position="1448"/>
    </location>
</feature>
<reference evidence="3" key="2">
    <citation type="submission" date="2021-10" db="EMBL/GenBank/DDBJ databases">
        <title>Phylogenomics reveals ancestral predisposition of the termite-cultivated fungus Termitomyces towards a domesticated lifestyle.</title>
        <authorList>
            <person name="Auxier B."/>
            <person name="Grum-Grzhimaylo A."/>
            <person name="Cardenas M.E."/>
            <person name="Lodge J.D."/>
            <person name="Laessoe T."/>
            <person name="Pedersen O."/>
            <person name="Smith M.E."/>
            <person name="Kuyper T.W."/>
            <person name="Franco-Molano E.A."/>
            <person name="Baroni T.J."/>
            <person name="Aanen D.K."/>
        </authorList>
    </citation>
    <scope>NUCLEOTIDE SEQUENCE</scope>
    <source>
        <strain evidence="3">D49</strain>
    </source>
</reference>
<dbReference type="SMART" id="SM00292">
    <property type="entry name" value="BRCT"/>
    <property type="match status" value="3"/>
</dbReference>
<accession>A0A9P7KLT0</accession>
<dbReference type="GO" id="GO:0006302">
    <property type="term" value="P:double-strand break repair"/>
    <property type="evidence" value="ECO:0007669"/>
    <property type="project" value="TreeGrafter"/>
</dbReference>
<comment type="caution">
    <text evidence="3">The sequence shown here is derived from an EMBL/GenBank/DDBJ whole genome shotgun (WGS) entry which is preliminary data.</text>
</comment>
<evidence type="ECO:0000256" key="1">
    <source>
        <dbReference type="SAM" id="MobiDB-lite"/>
    </source>
</evidence>
<feature type="domain" description="BRCT" evidence="2">
    <location>
        <begin position="94"/>
        <end position="175"/>
    </location>
</feature>
<feature type="compositionally biased region" description="Acidic residues" evidence="1">
    <location>
        <begin position="566"/>
        <end position="580"/>
    </location>
</feature>
<feature type="domain" description="BRCT" evidence="2">
    <location>
        <begin position="360"/>
        <end position="435"/>
    </location>
</feature>
<feature type="region of interest" description="Disordered" evidence="1">
    <location>
        <begin position="531"/>
        <end position="700"/>
    </location>
</feature>
<protein>
    <recommendedName>
        <fullName evidence="2">BRCT domain-containing protein</fullName>
    </recommendedName>
</protein>
<dbReference type="SUPFAM" id="SSF52113">
    <property type="entry name" value="BRCT domain"/>
    <property type="match status" value="3"/>
</dbReference>
<dbReference type="PROSITE" id="PS50172">
    <property type="entry name" value="BRCT"/>
    <property type="match status" value="4"/>
</dbReference>
<feature type="compositionally biased region" description="Low complexity" evidence="1">
    <location>
        <begin position="1232"/>
        <end position="1248"/>
    </location>
</feature>
<name>A0A9P7KLT0_9AGAR</name>
<dbReference type="CDD" id="cd17743">
    <property type="entry name" value="BRCT_BRC1_like_rpt5"/>
    <property type="match status" value="1"/>
</dbReference>
<dbReference type="Pfam" id="PF12738">
    <property type="entry name" value="PTCB-BRCT"/>
    <property type="match status" value="1"/>
</dbReference>
<keyword evidence="4" id="KW-1185">Reference proteome</keyword>
<feature type="compositionally biased region" description="Acidic residues" evidence="1">
    <location>
        <begin position="864"/>
        <end position="877"/>
    </location>
</feature>
<feature type="compositionally biased region" description="Basic and acidic residues" evidence="1">
    <location>
        <begin position="496"/>
        <end position="507"/>
    </location>
</feature>
<feature type="compositionally biased region" description="Polar residues" evidence="1">
    <location>
        <begin position="1119"/>
        <end position="1129"/>
    </location>
</feature>
<dbReference type="GO" id="GO:0035361">
    <property type="term" value="C:Cul8-RING ubiquitin ligase complex"/>
    <property type="evidence" value="ECO:0007669"/>
    <property type="project" value="TreeGrafter"/>
</dbReference>
<dbReference type="CDD" id="cd18436">
    <property type="entry name" value="BRCT_BRC1_like_rpt2"/>
    <property type="match status" value="1"/>
</dbReference>
<feature type="compositionally biased region" description="Low complexity" evidence="1">
    <location>
        <begin position="1139"/>
        <end position="1154"/>
    </location>
</feature>
<dbReference type="InterPro" id="IPR053036">
    <property type="entry name" value="CellCycle_DNARepair_Reg"/>
</dbReference>
<feature type="compositionally biased region" description="Basic residues" evidence="1">
    <location>
        <begin position="615"/>
        <end position="625"/>
    </location>
</feature>
<organism evidence="3 4">
    <name type="scientific">Sphagnurus paluster</name>
    <dbReference type="NCBI Taxonomy" id="117069"/>
    <lineage>
        <taxon>Eukaryota</taxon>
        <taxon>Fungi</taxon>
        <taxon>Dikarya</taxon>
        <taxon>Basidiomycota</taxon>
        <taxon>Agaricomycotina</taxon>
        <taxon>Agaricomycetes</taxon>
        <taxon>Agaricomycetidae</taxon>
        <taxon>Agaricales</taxon>
        <taxon>Tricholomatineae</taxon>
        <taxon>Lyophyllaceae</taxon>
        <taxon>Sphagnurus</taxon>
    </lineage>
</organism>
<feature type="compositionally biased region" description="Acidic residues" evidence="1">
    <location>
        <begin position="755"/>
        <end position="765"/>
    </location>
</feature>
<feature type="compositionally biased region" description="Acidic residues" evidence="1">
    <location>
        <begin position="476"/>
        <end position="495"/>
    </location>
</feature>
<dbReference type="Proteomes" id="UP000717328">
    <property type="component" value="Unassembled WGS sequence"/>
</dbReference>
<dbReference type="InterPro" id="IPR001357">
    <property type="entry name" value="BRCT_dom"/>
</dbReference>
<feature type="compositionally biased region" description="Basic and acidic residues" evidence="1">
    <location>
        <begin position="1326"/>
        <end position="1336"/>
    </location>
</feature>
<proteinExistence type="predicted"/>
<dbReference type="InterPro" id="IPR036420">
    <property type="entry name" value="BRCT_dom_sf"/>
</dbReference>
<evidence type="ECO:0000313" key="3">
    <source>
        <dbReference type="EMBL" id="KAG5651886.1"/>
    </source>
</evidence>
<gene>
    <name evidence="3" type="ORF">H0H81_007043</name>
</gene>
<feature type="compositionally biased region" description="Low complexity" evidence="1">
    <location>
        <begin position="989"/>
        <end position="998"/>
    </location>
</feature>
<feature type="region of interest" description="Disordered" evidence="1">
    <location>
        <begin position="721"/>
        <end position="1336"/>
    </location>
</feature>
<feature type="compositionally biased region" description="Pro residues" evidence="1">
    <location>
        <begin position="581"/>
        <end position="590"/>
    </location>
</feature>
<dbReference type="GO" id="GO:0005634">
    <property type="term" value="C:nucleus"/>
    <property type="evidence" value="ECO:0007669"/>
    <property type="project" value="TreeGrafter"/>
</dbReference>